<dbReference type="PANTHER" id="PTHR43663">
    <property type="entry name" value="CHROMATE TRANSPORT PROTEIN-RELATED"/>
    <property type="match status" value="1"/>
</dbReference>
<proteinExistence type="inferred from homology"/>
<gene>
    <name evidence="8" type="ORF">L2A60_09305</name>
</gene>
<keyword evidence="9" id="KW-1185">Reference proteome</keyword>
<keyword evidence="5 7" id="KW-1133">Transmembrane helix</keyword>
<keyword evidence="3" id="KW-1003">Cell membrane</keyword>
<evidence type="ECO:0000256" key="2">
    <source>
        <dbReference type="ARBA" id="ARBA00005262"/>
    </source>
</evidence>
<evidence type="ECO:0000313" key="8">
    <source>
        <dbReference type="EMBL" id="MCF3946876.1"/>
    </source>
</evidence>
<comment type="similarity">
    <text evidence="2">Belongs to the chromate ion transporter (CHR) (TC 2.A.51) family.</text>
</comment>
<sequence>MILLALVLLFAEMSLLAIGGVASTLPAMARAVVARHWLTAPQFAALFGVAQSSPGPNMLIATLIGLHVAGISGALAASAAMIAPSSTLTVLVSGLWERFRAAHWRRVVQAAITPITGGLLLAAASFLIRAADHDWRAAAITLVVALFTLKSRVHPLLLLAGGALIGVLGYA</sequence>
<dbReference type="Pfam" id="PF02417">
    <property type="entry name" value="Chromate_transp"/>
    <property type="match status" value="1"/>
</dbReference>
<evidence type="ECO:0000256" key="7">
    <source>
        <dbReference type="SAM" id="Phobius"/>
    </source>
</evidence>
<evidence type="ECO:0000256" key="6">
    <source>
        <dbReference type="ARBA" id="ARBA00023136"/>
    </source>
</evidence>
<evidence type="ECO:0000313" key="9">
    <source>
        <dbReference type="Proteomes" id="UP001521209"/>
    </source>
</evidence>
<dbReference type="RefSeq" id="WP_235704106.1">
    <property type="nucleotide sequence ID" value="NZ_JAKGBZ010000014.1"/>
</dbReference>
<comment type="subcellular location">
    <subcellularLocation>
        <location evidence="1">Cell membrane</location>
        <topology evidence="1">Multi-pass membrane protein</topology>
    </subcellularLocation>
</comment>
<reference evidence="8 9" key="1">
    <citation type="submission" date="2022-01" db="EMBL/GenBank/DDBJ databases">
        <authorList>
            <person name="Won M."/>
            <person name="Kim S.-J."/>
            <person name="Kwon S.-W."/>
        </authorList>
    </citation>
    <scope>NUCLEOTIDE SEQUENCE [LARGE SCALE GENOMIC DNA]</scope>
    <source>
        <strain evidence="8 9">KCTC 23505</strain>
    </source>
</reference>
<protein>
    <submittedName>
        <fullName evidence="8">Chromate transporter</fullName>
    </submittedName>
</protein>
<dbReference type="PANTHER" id="PTHR43663:SF1">
    <property type="entry name" value="CHROMATE TRANSPORTER"/>
    <property type="match status" value="1"/>
</dbReference>
<keyword evidence="6 7" id="KW-0472">Membrane</keyword>
<evidence type="ECO:0000256" key="5">
    <source>
        <dbReference type="ARBA" id="ARBA00022989"/>
    </source>
</evidence>
<accession>A0ABS9DVW9</accession>
<keyword evidence="4 7" id="KW-0812">Transmembrane</keyword>
<evidence type="ECO:0000256" key="1">
    <source>
        <dbReference type="ARBA" id="ARBA00004651"/>
    </source>
</evidence>
<dbReference type="InterPro" id="IPR003370">
    <property type="entry name" value="Chromate_transpt"/>
</dbReference>
<feature type="transmembrane region" description="Helical" evidence="7">
    <location>
        <begin position="107"/>
        <end position="128"/>
    </location>
</feature>
<dbReference type="EMBL" id="JAKGBZ010000014">
    <property type="protein sequence ID" value="MCF3946876.1"/>
    <property type="molecule type" value="Genomic_DNA"/>
</dbReference>
<name>A0ABS9DVW9_9PROT</name>
<feature type="transmembrane region" description="Helical" evidence="7">
    <location>
        <begin position="153"/>
        <end position="170"/>
    </location>
</feature>
<feature type="transmembrane region" description="Helical" evidence="7">
    <location>
        <begin position="64"/>
        <end position="95"/>
    </location>
</feature>
<organism evidence="8 9">
    <name type="scientific">Acidiphilium iwatense</name>
    <dbReference type="NCBI Taxonomy" id="768198"/>
    <lineage>
        <taxon>Bacteria</taxon>
        <taxon>Pseudomonadati</taxon>
        <taxon>Pseudomonadota</taxon>
        <taxon>Alphaproteobacteria</taxon>
        <taxon>Acetobacterales</taxon>
        <taxon>Acidocellaceae</taxon>
        <taxon>Acidiphilium</taxon>
    </lineage>
</organism>
<dbReference type="Proteomes" id="UP001521209">
    <property type="component" value="Unassembled WGS sequence"/>
</dbReference>
<dbReference type="InterPro" id="IPR052518">
    <property type="entry name" value="CHR_Transporter"/>
</dbReference>
<evidence type="ECO:0000256" key="4">
    <source>
        <dbReference type="ARBA" id="ARBA00022692"/>
    </source>
</evidence>
<comment type="caution">
    <text evidence="8">The sequence shown here is derived from an EMBL/GenBank/DDBJ whole genome shotgun (WGS) entry which is preliminary data.</text>
</comment>
<evidence type="ECO:0000256" key="3">
    <source>
        <dbReference type="ARBA" id="ARBA00022475"/>
    </source>
</evidence>